<evidence type="ECO:0000256" key="5">
    <source>
        <dbReference type="ARBA" id="ARBA00048679"/>
    </source>
</evidence>
<dbReference type="SMART" id="SM00220">
    <property type="entry name" value="S_TKc"/>
    <property type="match status" value="1"/>
</dbReference>
<dbReference type="AlphaFoldDB" id="A0A6G1FRX4"/>
<proteinExistence type="inferred from homology"/>
<evidence type="ECO:0000313" key="11">
    <source>
        <dbReference type="Proteomes" id="UP000504638"/>
    </source>
</evidence>
<accession>A0A6G1FRX4</accession>
<feature type="domain" description="Protein kinase" evidence="9">
    <location>
        <begin position="180"/>
        <end position="475"/>
    </location>
</feature>
<evidence type="ECO:0000256" key="1">
    <source>
        <dbReference type="ARBA" id="ARBA00005575"/>
    </source>
</evidence>
<evidence type="ECO:0000256" key="6">
    <source>
        <dbReference type="PROSITE-ProRule" id="PRU10141"/>
    </source>
</evidence>
<dbReference type="InterPro" id="IPR008984">
    <property type="entry name" value="SMAD_FHA_dom_sf"/>
</dbReference>
<keyword evidence="10" id="KW-0808">Transferase</keyword>
<evidence type="ECO:0000313" key="10">
    <source>
        <dbReference type="EMBL" id="KAF1808441.1"/>
    </source>
</evidence>
<feature type="binding site" evidence="6">
    <location>
        <position position="209"/>
    </location>
    <ligand>
        <name>ATP</name>
        <dbReference type="ChEBI" id="CHEBI:30616"/>
    </ligand>
</feature>
<dbReference type="EMBL" id="ML975184">
    <property type="protein sequence ID" value="KAF1808441.1"/>
    <property type="molecule type" value="Genomic_DNA"/>
</dbReference>
<dbReference type="RefSeq" id="XP_033530072.1">
    <property type="nucleotide sequence ID" value="XM_033677792.1"/>
</dbReference>
<dbReference type="GO" id="GO:0005737">
    <property type="term" value="C:cytoplasm"/>
    <property type="evidence" value="ECO:0007669"/>
    <property type="project" value="TreeGrafter"/>
</dbReference>
<comment type="similarity">
    <text evidence="1">Belongs to the protein kinase superfamily. CAMK Ser/Thr protein kinase family. CHEK2 subfamily.</text>
</comment>
<feature type="compositionally biased region" description="Polar residues" evidence="7">
    <location>
        <begin position="532"/>
        <end position="541"/>
    </location>
</feature>
<dbReference type="PROSITE" id="PS50011">
    <property type="entry name" value="PROTEIN_KINASE_DOM"/>
    <property type="match status" value="1"/>
</dbReference>
<sequence>MSIGIQVCTMASSSQLSVAAQVLAFRVLLNSKARPPITYAELTQHSRFLFSRTLYEDEEFQLGRYDFCDAQSAEDFTISNEHVQIKSISLGISYRDQEIESLVYVHDVSTNGTWLQRSCSPSPSYPLSKRTGPVLLNDCDLLFLGASIVLVVQIDGPGSQVPALGCVRTGEEMAFSDRYAITDRQLGDGAHGRVFVGVYVPSKRHVACKIVDLKQYRHRSNNAEEAETILQRIFREYECVHGLNHPNIIQIEQVFKSENTMFIFQELLTGGDLDSLMEFKRRPLHDFEAIMIVRQILEGVKYLHDHRVIHRDLKLENILLTNRSPIGRVVITDFGHAKKLSTNLGDAGSDQQRCCSPKGTEEYAAPELIQAYFHNTKGGPGPVSYTKAIDIWAIGCIALSLLLDSLPFTNVRDKEVPLRGSDLSHALSLRSATSIRKIMSSAGLSRKAKSFLAALLHEDETKRVDAEEALQHDWLADERYLPMINTLYEKVIEPCRSRLPSNAAVEMIGQFNQPSSGHPQAQVVNHDAEGSHPSSLPMSLPVKSSQALPLRRHVQDSILHRAVAPIPSSAPGLPSEAGKAHSFLFENRRSGPAIHIWEDPEDEGNDSRQVNADQEDGSIHASPIMVPESSYPQAA</sequence>
<dbReference type="PROSITE" id="PS50006">
    <property type="entry name" value="FHA_DOMAIN"/>
    <property type="match status" value="1"/>
</dbReference>
<dbReference type="GO" id="GO:0005634">
    <property type="term" value="C:nucleus"/>
    <property type="evidence" value="ECO:0007669"/>
    <property type="project" value="TreeGrafter"/>
</dbReference>
<reference evidence="12" key="3">
    <citation type="submission" date="2025-04" db="UniProtKB">
        <authorList>
            <consortium name="RefSeq"/>
        </authorList>
    </citation>
    <scope>IDENTIFICATION</scope>
    <source>
        <strain evidence="12">CBS 781.70</strain>
    </source>
</reference>
<name>A0A6G1FRX4_9PEZI</name>
<feature type="region of interest" description="Disordered" evidence="7">
    <location>
        <begin position="598"/>
        <end position="635"/>
    </location>
</feature>
<dbReference type="SUPFAM" id="SSF49879">
    <property type="entry name" value="SMAD/FHA domain"/>
    <property type="match status" value="1"/>
</dbReference>
<dbReference type="GO" id="GO:0004674">
    <property type="term" value="F:protein serine/threonine kinase activity"/>
    <property type="evidence" value="ECO:0007669"/>
    <property type="project" value="UniProtKB-EC"/>
</dbReference>
<dbReference type="Gene3D" id="2.60.200.20">
    <property type="match status" value="1"/>
</dbReference>
<dbReference type="OrthoDB" id="74764at2759"/>
<evidence type="ECO:0000259" key="9">
    <source>
        <dbReference type="PROSITE" id="PS50011"/>
    </source>
</evidence>
<dbReference type="InterPro" id="IPR000719">
    <property type="entry name" value="Prot_kinase_dom"/>
</dbReference>
<dbReference type="InterPro" id="IPR017441">
    <property type="entry name" value="Protein_kinase_ATP_BS"/>
</dbReference>
<dbReference type="GeneID" id="54418362"/>
<dbReference type="InterPro" id="IPR008271">
    <property type="entry name" value="Ser/Thr_kinase_AS"/>
</dbReference>
<feature type="domain" description="FHA" evidence="8">
    <location>
        <begin position="60"/>
        <end position="116"/>
    </location>
</feature>
<dbReference type="PANTHER" id="PTHR44167:SF26">
    <property type="entry name" value="PROTEIN KINASE, PUTATIVE (AFU_ORTHOLOGUE AFUA_5G07950)-RELATED"/>
    <property type="match status" value="1"/>
</dbReference>
<dbReference type="InterPro" id="IPR011009">
    <property type="entry name" value="Kinase-like_dom_sf"/>
</dbReference>
<evidence type="ECO:0000256" key="3">
    <source>
        <dbReference type="ARBA" id="ARBA00022840"/>
    </source>
</evidence>
<evidence type="ECO:0000256" key="2">
    <source>
        <dbReference type="ARBA" id="ARBA00022741"/>
    </source>
</evidence>
<keyword evidence="10" id="KW-0418">Kinase</keyword>
<dbReference type="Gene3D" id="1.10.510.10">
    <property type="entry name" value="Transferase(Phosphotransferase) domain 1"/>
    <property type="match status" value="1"/>
</dbReference>
<dbReference type="Pfam" id="PF00069">
    <property type="entry name" value="Pkinase"/>
    <property type="match status" value="1"/>
</dbReference>
<reference evidence="12" key="2">
    <citation type="submission" date="2020-04" db="EMBL/GenBank/DDBJ databases">
        <authorList>
            <consortium name="NCBI Genome Project"/>
        </authorList>
    </citation>
    <scope>NUCLEOTIDE SEQUENCE</scope>
    <source>
        <strain evidence="12">CBS 781.70</strain>
    </source>
</reference>
<keyword evidence="3 6" id="KW-0067">ATP-binding</keyword>
<evidence type="ECO:0000259" key="8">
    <source>
        <dbReference type="PROSITE" id="PS50006"/>
    </source>
</evidence>
<dbReference type="GO" id="GO:0051598">
    <property type="term" value="P:meiotic recombination checkpoint signaling"/>
    <property type="evidence" value="ECO:0007669"/>
    <property type="project" value="TreeGrafter"/>
</dbReference>
<evidence type="ECO:0000313" key="12">
    <source>
        <dbReference type="RefSeq" id="XP_033530072.1"/>
    </source>
</evidence>
<feature type="region of interest" description="Disordered" evidence="7">
    <location>
        <begin position="511"/>
        <end position="541"/>
    </location>
</feature>
<comment type="catalytic activity">
    <reaction evidence="4">
        <text>L-threonyl-[protein] + ATP = O-phospho-L-threonyl-[protein] + ADP + H(+)</text>
        <dbReference type="Rhea" id="RHEA:46608"/>
        <dbReference type="Rhea" id="RHEA-COMP:11060"/>
        <dbReference type="Rhea" id="RHEA-COMP:11605"/>
        <dbReference type="ChEBI" id="CHEBI:15378"/>
        <dbReference type="ChEBI" id="CHEBI:30013"/>
        <dbReference type="ChEBI" id="CHEBI:30616"/>
        <dbReference type="ChEBI" id="CHEBI:61977"/>
        <dbReference type="ChEBI" id="CHEBI:456216"/>
        <dbReference type="EC" id="2.7.11.1"/>
    </reaction>
</comment>
<dbReference type="SUPFAM" id="SSF56112">
    <property type="entry name" value="Protein kinase-like (PK-like)"/>
    <property type="match status" value="1"/>
</dbReference>
<evidence type="ECO:0000256" key="4">
    <source>
        <dbReference type="ARBA" id="ARBA00047899"/>
    </source>
</evidence>
<keyword evidence="2 6" id="KW-0547">Nucleotide-binding</keyword>
<dbReference type="InterPro" id="IPR000253">
    <property type="entry name" value="FHA_dom"/>
</dbReference>
<protein>
    <submittedName>
        <fullName evidence="10 12">Kinase-like protein</fullName>
    </submittedName>
</protein>
<evidence type="ECO:0000256" key="7">
    <source>
        <dbReference type="SAM" id="MobiDB-lite"/>
    </source>
</evidence>
<dbReference type="PROSITE" id="PS00108">
    <property type="entry name" value="PROTEIN_KINASE_ST"/>
    <property type="match status" value="1"/>
</dbReference>
<comment type="catalytic activity">
    <reaction evidence="5">
        <text>L-seryl-[protein] + ATP = O-phospho-L-seryl-[protein] + ADP + H(+)</text>
        <dbReference type="Rhea" id="RHEA:17989"/>
        <dbReference type="Rhea" id="RHEA-COMP:9863"/>
        <dbReference type="Rhea" id="RHEA-COMP:11604"/>
        <dbReference type="ChEBI" id="CHEBI:15378"/>
        <dbReference type="ChEBI" id="CHEBI:29999"/>
        <dbReference type="ChEBI" id="CHEBI:30616"/>
        <dbReference type="ChEBI" id="CHEBI:83421"/>
        <dbReference type="ChEBI" id="CHEBI:456216"/>
        <dbReference type="EC" id="2.7.11.1"/>
    </reaction>
</comment>
<keyword evidence="11" id="KW-1185">Reference proteome</keyword>
<dbReference type="Proteomes" id="UP000504638">
    <property type="component" value="Unplaced"/>
</dbReference>
<feature type="compositionally biased region" description="Polar residues" evidence="7">
    <location>
        <begin position="511"/>
        <end position="523"/>
    </location>
</feature>
<dbReference type="GO" id="GO:0005524">
    <property type="term" value="F:ATP binding"/>
    <property type="evidence" value="ECO:0007669"/>
    <property type="project" value="UniProtKB-UniRule"/>
</dbReference>
<gene>
    <name evidence="10 12" type="ORF">P152DRAFT_443915</name>
</gene>
<dbReference type="PROSITE" id="PS00107">
    <property type="entry name" value="PROTEIN_KINASE_ATP"/>
    <property type="match status" value="1"/>
</dbReference>
<dbReference type="PANTHER" id="PTHR44167">
    <property type="entry name" value="OVARIAN-SPECIFIC SERINE/THREONINE-PROTEIN KINASE LOK-RELATED"/>
    <property type="match status" value="1"/>
</dbReference>
<reference evidence="10 12" key="1">
    <citation type="submission" date="2020-01" db="EMBL/GenBank/DDBJ databases">
        <authorList>
            <consortium name="DOE Joint Genome Institute"/>
            <person name="Haridas S."/>
            <person name="Albert R."/>
            <person name="Binder M."/>
            <person name="Bloem J."/>
            <person name="Labutti K."/>
            <person name="Salamov A."/>
            <person name="Andreopoulos B."/>
            <person name="Baker S.E."/>
            <person name="Barry K."/>
            <person name="Bills G."/>
            <person name="Bluhm B.H."/>
            <person name="Cannon C."/>
            <person name="Castanera R."/>
            <person name="Culley D.E."/>
            <person name="Daum C."/>
            <person name="Ezra D."/>
            <person name="Gonzalez J.B."/>
            <person name="Henrissat B."/>
            <person name="Kuo A."/>
            <person name="Liang C."/>
            <person name="Lipzen A."/>
            <person name="Lutzoni F."/>
            <person name="Magnuson J."/>
            <person name="Mondo S."/>
            <person name="Nolan M."/>
            <person name="Ohm R."/>
            <person name="Pangilinan J."/>
            <person name="Park H.-J."/>
            <person name="Ramirez L."/>
            <person name="Alfaro M."/>
            <person name="Sun H."/>
            <person name="Tritt A."/>
            <person name="Yoshinaga Y."/>
            <person name="Zwiers L.-H."/>
            <person name="Turgeon B.G."/>
            <person name="Goodwin S.B."/>
            <person name="Spatafora J.W."/>
            <person name="Crous P.W."/>
            <person name="Grigoriev I.V."/>
        </authorList>
    </citation>
    <scope>NUCLEOTIDE SEQUENCE</scope>
    <source>
        <strain evidence="10 12">CBS 781.70</strain>
    </source>
</reference>
<organism evidence="10">
    <name type="scientific">Eremomyces bilateralis CBS 781.70</name>
    <dbReference type="NCBI Taxonomy" id="1392243"/>
    <lineage>
        <taxon>Eukaryota</taxon>
        <taxon>Fungi</taxon>
        <taxon>Dikarya</taxon>
        <taxon>Ascomycota</taxon>
        <taxon>Pezizomycotina</taxon>
        <taxon>Dothideomycetes</taxon>
        <taxon>Dothideomycetes incertae sedis</taxon>
        <taxon>Eremomycetales</taxon>
        <taxon>Eremomycetaceae</taxon>
        <taxon>Eremomyces</taxon>
    </lineage>
</organism>